<gene>
    <name evidence="2" type="ORF">EJ06DRAFT_523742</name>
</gene>
<accession>A0A6G1HP64</accession>
<evidence type="ECO:0000313" key="3">
    <source>
        <dbReference type="Proteomes" id="UP000799640"/>
    </source>
</evidence>
<sequence length="399" mass="44704">MASSGFTNLNRLRQALSAPKSKVGRKQLKPENWTSTHLKALNCSFVSDMEFECFPADAVNKAVQGALSGILEQPAPSADLAEYELYLLGEIAAYSQALRGRSTHCRDDAAHVVWCYAEFLQSMMFSFADIQRTAHYPRSREIERILYLKIAGRKIELEASELLTYNLRQGSRKVLPMLATVANLPESGVVPYLLAMAQKQLKLCPEATSVFVAVVATSGTECIAEVKFYAATVNRRYMEQLGSLETTPDEKLFVCSSVDYDAVNEGARICIAARLQRALDECIGTAMHNTGGQEATDQRLEAHYLREHEKREQEDREREEREREDSEREEREREGSGYAQGEPGEYKGEDGEDTPDEDILMDECASSEGTSKRKRGGDVDNDHDHDHDGGRDSKRRKGD</sequence>
<reference evidence="2" key="1">
    <citation type="journal article" date="2020" name="Stud. Mycol.">
        <title>101 Dothideomycetes genomes: a test case for predicting lifestyles and emergence of pathogens.</title>
        <authorList>
            <person name="Haridas S."/>
            <person name="Albert R."/>
            <person name="Binder M."/>
            <person name="Bloem J."/>
            <person name="Labutti K."/>
            <person name="Salamov A."/>
            <person name="Andreopoulos B."/>
            <person name="Baker S."/>
            <person name="Barry K."/>
            <person name="Bills G."/>
            <person name="Bluhm B."/>
            <person name="Cannon C."/>
            <person name="Castanera R."/>
            <person name="Culley D."/>
            <person name="Daum C."/>
            <person name="Ezra D."/>
            <person name="Gonzalez J."/>
            <person name="Henrissat B."/>
            <person name="Kuo A."/>
            <person name="Liang C."/>
            <person name="Lipzen A."/>
            <person name="Lutzoni F."/>
            <person name="Magnuson J."/>
            <person name="Mondo S."/>
            <person name="Nolan M."/>
            <person name="Ohm R."/>
            <person name="Pangilinan J."/>
            <person name="Park H.-J."/>
            <person name="Ramirez L."/>
            <person name="Alfaro M."/>
            <person name="Sun H."/>
            <person name="Tritt A."/>
            <person name="Yoshinaga Y."/>
            <person name="Zwiers L.-H."/>
            <person name="Turgeon B."/>
            <person name="Goodwin S."/>
            <person name="Spatafora J."/>
            <person name="Crous P."/>
            <person name="Grigoriev I."/>
        </authorList>
    </citation>
    <scope>NUCLEOTIDE SEQUENCE</scope>
    <source>
        <strain evidence="2">CBS 262.69</strain>
    </source>
</reference>
<dbReference type="Proteomes" id="UP000799640">
    <property type="component" value="Unassembled WGS sequence"/>
</dbReference>
<dbReference type="EMBL" id="ML996702">
    <property type="protein sequence ID" value="KAF2397848.1"/>
    <property type="molecule type" value="Genomic_DNA"/>
</dbReference>
<organism evidence="2 3">
    <name type="scientific">Trichodelitschia bisporula</name>
    <dbReference type="NCBI Taxonomy" id="703511"/>
    <lineage>
        <taxon>Eukaryota</taxon>
        <taxon>Fungi</taxon>
        <taxon>Dikarya</taxon>
        <taxon>Ascomycota</taxon>
        <taxon>Pezizomycotina</taxon>
        <taxon>Dothideomycetes</taxon>
        <taxon>Dothideomycetes incertae sedis</taxon>
        <taxon>Phaeotrichales</taxon>
        <taxon>Phaeotrichaceae</taxon>
        <taxon>Trichodelitschia</taxon>
    </lineage>
</organism>
<feature type="region of interest" description="Disordered" evidence="1">
    <location>
        <begin position="306"/>
        <end position="399"/>
    </location>
</feature>
<evidence type="ECO:0000256" key="1">
    <source>
        <dbReference type="SAM" id="MobiDB-lite"/>
    </source>
</evidence>
<dbReference type="AlphaFoldDB" id="A0A6G1HP64"/>
<feature type="compositionally biased region" description="Acidic residues" evidence="1">
    <location>
        <begin position="350"/>
        <end position="361"/>
    </location>
</feature>
<feature type="compositionally biased region" description="Basic and acidic residues" evidence="1">
    <location>
        <begin position="306"/>
        <end position="335"/>
    </location>
</feature>
<proteinExistence type="predicted"/>
<evidence type="ECO:0000313" key="2">
    <source>
        <dbReference type="EMBL" id="KAF2397848.1"/>
    </source>
</evidence>
<keyword evidence="3" id="KW-1185">Reference proteome</keyword>
<name>A0A6G1HP64_9PEZI</name>
<feature type="compositionally biased region" description="Basic and acidic residues" evidence="1">
    <location>
        <begin position="376"/>
        <end position="392"/>
    </location>
</feature>
<protein>
    <submittedName>
        <fullName evidence="2">Uncharacterized protein</fullName>
    </submittedName>
</protein>